<dbReference type="PANTHER" id="PTHR36154">
    <property type="entry name" value="DNA-BINDING TRANSCRIPTIONAL ACTIVATOR ALPA"/>
    <property type="match status" value="1"/>
</dbReference>
<proteinExistence type="predicted"/>
<dbReference type="AlphaFoldDB" id="A0A934SZX2"/>
<evidence type="ECO:0000313" key="1">
    <source>
        <dbReference type="EMBL" id="MBK4735839.1"/>
    </source>
</evidence>
<reference evidence="1" key="1">
    <citation type="submission" date="2021-01" db="EMBL/GenBank/DDBJ databases">
        <title>Genome sequence of strain Noviherbaspirillum sp. DKR-6.</title>
        <authorList>
            <person name="Chaudhary D.K."/>
        </authorList>
    </citation>
    <scope>NUCLEOTIDE SEQUENCE</scope>
    <source>
        <strain evidence="1">DKR-6</strain>
    </source>
</reference>
<dbReference type="Gene3D" id="1.10.238.160">
    <property type="match status" value="1"/>
</dbReference>
<dbReference type="RefSeq" id="WP_200592642.1">
    <property type="nucleotide sequence ID" value="NZ_JAEPBG010000005.1"/>
</dbReference>
<keyword evidence="2" id="KW-1185">Reference proteome</keyword>
<dbReference type="Proteomes" id="UP000622890">
    <property type="component" value="Unassembled WGS sequence"/>
</dbReference>
<dbReference type="EMBL" id="JAEPBG010000005">
    <property type="protein sequence ID" value="MBK4735839.1"/>
    <property type="molecule type" value="Genomic_DNA"/>
</dbReference>
<name>A0A934SZX2_9BURK</name>
<sequence>MSTTLLKITEVEKRVGKKKSSIYAAIQAGMFPAPVSLGPRSSAWVEAEIEQWVQERIQARQSVMKGQA</sequence>
<protein>
    <submittedName>
        <fullName evidence="1">AlpA family transcriptional regulator</fullName>
    </submittedName>
</protein>
<dbReference type="Pfam" id="PF05930">
    <property type="entry name" value="Phage_AlpA"/>
    <property type="match status" value="1"/>
</dbReference>
<organism evidence="1 2">
    <name type="scientific">Noviherbaspirillum pedocola</name>
    <dbReference type="NCBI Taxonomy" id="2801341"/>
    <lineage>
        <taxon>Bacteria</taxon>
        <taxon>Pseudomonadati</taxon>
        <taxon>Pseudomonadota</taxon>
        <taxon>Betaproteobacteria</taxon>
        <taxon>Burkholderiales</taxon>
        <taxon>Oxalobacteraceae</taxon>
        <taxon>Noviherbaspirillum</taxon>
    </lineage>
</organism>
<dbReference type="InterPro" id="IPR010260">
    <property type="entry name" value="AlpA"/>
</dbReference>
<evidence type="ECO:0000313" key="2">
    <source>
        <dbReference type="Proteomes" id="UP000622890"/>
    </source>
</evidence>
<comment type="caution">
    <text evidence="1">The sequence shown here is derived from an EMBL/GenBank/DDBJ whole genome shotgun (WGS) entry which is preliminary data.</text>
</comment>
<dbReference type="InterPro" id="IPR052931">
    <property type="entry name" value="Prophage_regulatory_activator"/>
</dbReference>
<dbReference type="PANTHER" id="PTHR36154:SF1">
    <property type="entry name" value="DNA-BINDING TRANSCRIPTIONAL ACTIVATOR ALPA"/>
    <property type="match status" value="1"/>
</dbReference>
<accession>A0A934SZX2</accession>
<gene>
    <name evidence="1" type="ORF">JJB74_14555</name>
</gene>